<comment type="caution">
    <text evidence="1">The sequence shown here is derived from an EMBL/GenBank/DDBJ whole genome shotgun (WGS) entry which is preliminary data.</text>
</comment>
<reference evidence="1 2" key="1">
    <citation type="submission" date="2018-03" db="EMBL/GenBank/DDBJ databases">
        <title>Cross-interface Injection: A General Nanoliter Liquid Handling Method Applied to Single Cells Genome Amplification Automated Nanoliter Liquid Handling Applied to Single Cell Multiple Displacement Amplification.</title>
        <authorList>
            <person name="Yun J."/>
            <person name="Xu P."/>
            <person name="Xu J."/>
            <person name="Dai X."/>
            <person name="Wang Y."/>
            <person name="Zheng X."/>
            <person name="Cao C."/>
            <person name="Yi Q."/>
            <person name="Zhu Y."/>
            <person name="Wang L."/>
            <person name="Dong Z."/>
            <person name="Huang Y."/>
            <person name="Huang L."/>
            <person name="Du W."/>
        </authorList>
    </citation>
    <scope>NUCLEOTIDE SEQUENCE [LARGE SCALE GENOMIC DNA]</scope>
    <source>
        <strain evidence="1 2">Z-D1-2</strain>
    </source>
</reference>
<feature type="non-terminal residue" evidence="1">
    <location>
        <position position="177"/>
    </location>
</feature>
<proteinExistence type="predicted"/>
<organism evidence="1 2">
    <name type="scientific">Marivirga lumbricoides</name>
    <dbReference type="NCBI Taxonomy" id="1046115"/>
    <lineage>
        <taxon>Bacteria</taxon>
        <taxon>Pseudomonadati</taxon>
        <taxon>Bacteroidota</taxon>
        <taxon>Cytophagia</taxon>
        <taxon>Cytophagales</taxon>
        <taxon>Marivirgaceae</taxon>
        <taxon>Marivirga</taxon>
    </lineage>
</organism>
<dbReference type="Proteomes" id="UP000240608">
    <property type="component" value="Unassembled WGS sequence"/>
</dbReference>
<accession>A0A2T4D471</accession>
<gene>
    <name evidence="1" type="ORF">C9994_17685</name>
</gene>
<protein>
    <submittedName>
        <fullName evidence="1">Uncharacterized protein</fullName>
    </submittedName>
</protein>
<dbReference type="InterPro" id="IPR009030">
    <property type="entry name" value="Growth_fac_rcpt_cys_sf"/>
</dbReference>
<dbReference type="AlphaFoldDB" id="A0A2T4D471"/>
<sequence length="177" mass="18221">SNPGGGGGGSANPSGPNGLCAHPFIEGMWVDCDAVICSEGYVADENGECVPDCEPGMVPDGNGNCIIDCGPNLVPDGDGDCVADLANALTAVGRGNVNNPYNGMKATDNNGLVYTYNSEIGAWLLPELQTLKETGFELTLENTSEFEDGSVLSTVVLPGLSNTPIGRVVLAGYFVYV</sequence>
<name>A0A2T4D471_9BACT</name>
<dbReference type="SUPFAM" id="SSF57184">
    <property type="entry name" value="Growth factor receptor domain"/>
    <property type="match status" value="1"/>
</dbReference>
<evidence type="ECO:0000313" key="2">
    <source>
        <dbReference type="Proteomes" id="UP000240608"/>
    </source>
</evidence>
<feature type="non-terminal residue" evidence="1">
    <location>
        <position position="1"/>
    </location>
</feature>
<evidence type="ECO:0000313" key="1">
    <source>
        <dbReference type="EMBL" id="PTB88611.1"/>
    </source>
</evidence>
<dbReference type="EMBL" id="PYVU01000728">
    <property type="protein sequence ID" value="PTB88611.1"/>
    <property type="molecule type" value="Genomic_DNA"/>
</dbReference>